<dbReference type="Proteomes" id="UP000229631">
    <property type="component" value="Unassembled WGS sequence"/>
</dbReference>
<evidence type="ECO:0000313" key="6">
    <source>
        <dbReference type="Proteomes" id="UP000229631"/>
    </source>
</evidence>
<dbReference type="GO" id="GO:0006565">
    <property type="term" value="P:L-serine catabolic process"/>
    <property type="evidence" value="ECO:0007669"/>
    <property type="project" value="TreeGrafter"/>
</dbReference>
<dbReference type="PANTHER" id="PTHR48078:SF6">
    <property type="entry name" value="L-THREONINE DEHYDRATASE CATABOLIC TDCB"/>
    <property type="match status" value="1"/>
</dbReference>
<evidence type="ECO:0000256" key="1">
    <source>
        <dbReference type="ARBA" id="ARBA00001933"/>
    </source>
</evidence>
<dbReference type="PANTHER" id="PTHR48078">
    <property type="entry name" value="THREONINE DEHYDRATASE, MITOCHONDRIAL-RELATED"/>
    <property type="match status" value="1"/>
</dbReference>
<sequence>MKKSKIKFELKADLGKEGIWRYASFLTEVPEPFQLTLGEGKTGENTLEETVSLKREDQNPTGSVKDRGMSYLVSWAYSGGKKDLVLSSSGNAAIAAAKYSQIAGINLYAFVAPSINPGKLKKLEELKAKIFISPRPVSEAMKFSQKNNFLNLRPSRSEFGSEGYQTIAFELAEKDKLPEDIFIPVSSGVMLLGIFKGFKKLGYLPKVHVCQSAAVYPIASFFTNDFQAEEKSLAEALVAKFSPLRNQVIAAVKESKGSGWIINNQEILACQRILEAKGITTSEEGALAVAAWQKAKQSNWPVGETVCLLTGRKY</sequence>
<organism evidence="5 6">
    <name type="scientific">Candidatus Shapirobacteria bacterium CG03_land_8_20_14_0_80_39_12</name>
    <dbReference type="NCBI Taxonomy" id="1974879"/>
    <lineage>
        <taxon>Bacteria</taxon>
        <taxon>Candidatus Shapironibacteriota</taxon>
    </lineage>
</organism>
<feature type="domain" description="Tryptophan synthase beta chain-like PALP" evidence="4">
    <location>
        <begin position="47"/>
        <end position="311"/>
    </location>
</feature>
<keyword evidence="2" id="KW-0663">Pyridoxal phosphate</keyword>
<dbReference type="EMBL" id="PEVC01000025">
    <property type="protein sequence ID" value="PIV01286.1"/>
    <property type="molecule type" value="Genomic_DNA"/>
</dbReference>
<dbReference type="AlphaFoldDB" id="A0A2M7BDX0"/>
<evidence type="ECO:0000259" key="4">
    <source>
        <dbReference type="Pfam" id="PF00291"/>
    </source>
</evidence>
<dbReference type="InterPro" id="IPR036052">
    <property type="entry name" value="TrpB-like_PALP_sf"/>
</dbReference>
<name>A0A2M7BDX0_9BACT</name>
<dbReference type="GO" id="GO:0006567">
    <property type="term" value="P:L-threonine catabolic process"/>
    <property type="evidence" value="ECO:0007669"/>
    <property type="project" value="TreeGrafter"/>
</dbReference>
<gene>
    <name evidence="5" type="ORF">COS54_01330</name>
</gene>
<evidence type="ECO:0000256" key="2">
    <source>
        <dbReference type="ARBA" id="ARBA00022898"/>
    </source>
</evidence>
<dbReference type="Gene3D" id="3.40.50.1100">
    <property type="match status" value="2"/>
</dbReference>
<dbReference type="GO" id="GO:0003941">
    <property type="term" value="F:L-serine ammonia-lyase activity"/>
    <property type="evidence" value="ECO:0007669"/>
    <property type="project" value="TreeGrafter"/>
</dbReference>
<dbReference type="GO" id="GO:0004794">
    <property type="term" value="F:threonine deaminase activity"/>
    <property type="evidence" value="ECO:0007669"/>
    <property type="project" value="TreeGrafter"/>
</dbReference>
<comment type="caution">
    <text evidence="5">The sequence shown here is derived from an EMBL/GenBank/DDBJ whole genome shotgun (WGS) entry which is preliminary data.</text>
</comment>
<dbReference type="InterPro" id="IPR001926">
    <property type="entry name" value="TrpB-like_PALP"/>
</dbReference>
<comment type="cofactor">
    <cofactor evidence="1">
        <name>pyridoxal 5'-phosphate</name>
        <dbReference type="ChEBI" id="CHEBI:597326"/>
    </cofactor>
</comment>
<keyword evidence="3" id="KW-0456">Lyase</keyword>
<dbReference type="InterPro" id="IPR050147">
    <property type="entry name" value="Ser/Thr_Dehydratase"/>
</dbReference>
<dbReference type="GO" id="GO:0009097">
    <property type="term" value="P:isoleucine biosynthetic process"/>
    <property type="evidence" value="ECO:0007669"/>
    <property type="project" value="TreeGrafter"/>
</dbReference>
<evidence type="ECO:0000256" key="3">
    <source>
        <dbReference type="ARBA" id="ARBA00023239"/>
    </source>
</evidence>
<evidence type="ECO:0000313" key="5">
    <source>
        <dbReference type="EMBL" id="PIV01286.1"/>
    </source>
</evidence>
<accession>A0A2M7BDX0</accession>
<reference evidence="6" key="1">
    <citation type="submission" date="2017-09" db="EMBL/GenBank/DDBJ databases">
        <title>Depth-based differentiation of microbial function through sediment-hosted aquifers and enrichment of novel symbionts in the deep terrestrial subsurface.</title>
        <authorList>
            <person name="Probst A.J."/>
            <person name="Ladd B."/>
            <person name="Jarett J.K."/>
            <person name="Geller-Mcgrath D.E."/>
            <person name="Sieber C.M.K."/>
            <person name="Emerson J.B."/>
            <person name="Anantharaman K."/>
            <person name="Thomas B.C."/>
            <person name="Malmstrom R."/>
            <person name="Stieglmeier M."/>
            <person name="Klingl A."/>
            <person name="Woyke T."/>
            <person name="Ryan C.M."/>
            <person name="Banfield J.F."/>
        </authorList>
    </citation>
    <scope>NUCLEOTIDE SEQUENCE [LARGE SCALE GENOMIC DNA]</scope>
</reference>
<dbReference type="SUPFAM" id="SSF53686">
    <property type="entry name" value="Tryptophan synthase beta subunit-like PLP-dependent enzymes"/>
    <property type="match status" value="1"/>
</dbReference>
<dbReference type="Pfam" id="PF00291">
    <property type="entry name" value="PALP"/>
    <property type="match status" value="1"/>
</dbReference>
<proteinExistence type="predicted"/>
<protein>
    <recommendedName>
        <fullName evidence="4">Tryptophan synthase beta chain-like PALP domain-containing protein</fullName>
    </recommendedName>
</protein>